<dbReference type="RefSeq" id="WP_096462532.1">
    <property type="nucleotide sequence ID" value="NZ_AP014936.1"/>
</dbReference>
<organism evidence="2 3">
    <name type="scientific">Sulfurifustis variabilis</name>
    <dbReference type="NCBI Taxonomy" id="1675686"/>
    <lineage>
        <taxon>Bacteria</taxon>
        <taxon>Pseudomonadati</taxon>
        <taxon>Pseudomonadota</taxon>
        <taxon>Gammaproteobacteria</taxon>
        <taxon>Acidiferrobacterales</taxon>
        <taxon>Acidiferrobacteraceae</taxon>
        <taxon>Sulfurifustis</taxon>
    </lineage>
</organism>
<dbReference type="Proteomes" id="UP000218899">
    <property type="component" value="Chromosome"/>
</dbReference>
<evidence type="ECO:0000256" key="1">
    <source>
        <dbReference type="SAM" id="SignalP"/>
    </source>
</evidence>
<feature type="signal peptide" evidence="1">
    <location>
        <begin position="1"/>
        <end position="21"/>
    </location>
</feature>
<evidence type="ECO:0000313" key="3">
    <source>
        <dbReference type="Proteomes" id="UP000218899"/>
    </source>
</evidence>
<proteinExistence type="predicted"/>
<dbReference type="KEGG" id="sva:SVA_3672"/>
<sequence length="62" mass="6476">MKKLILGLVALSFLGTGAAFAMKHEGPAAEKLAAACKGKKAGDKVKVDGKEMTCPKTDDKKK</sequence>
<evidence type="ECO:0000313" key="2">
    <source>
        <dbReference type="EMBL" id="BAU50208.1"/>
    </source>
</evidence>
<name>A0A1C7AFQ4_9GAMM</name>
<protein>
    <recommendedName>
        <fullName evidence="4">Phosphate starvation-inducible protein PsiF</fullName>
    </recommendedName>
</protein>
<reference evidence="2 3" key="1">
    <citation type="submission" date="2015-08" db="EMBL/GenBank/DDBJ databases">
        <title>Complete genome sequence of Sulfurifustis variabilis.</title>
        <authorList>
            <person name="Miura A."/>
            <person name="Kojima H."/>
            <person name="Fukui M."/>
        </authorList>
    </citation>
    <scope>NUCLEOTIDE SEQUENCE [LARGE SCALE GENOMIC DNA]</scope>
    <source>
        <strain evidence="3">skN76</strain>
    </source>
</reference>
<accession>A0A1C7AFQ4</accession>
<dbReference type="AlphaFoldDB" id="A0A1C7AFQ4"/>
<dbReference type="EMBL" id="AP014936">
    <property type="protein sequence ID" value="BAU50208.1"/>
    <property type="molecule type" value="Genomic_DNA"/>
</dbReference>
<feature type="chain" id="PRO_5008752379" description="Phosphate starvation-inducible protein PsiF" evidence="1">
    <location>
        <begin position="22"/>
        <end position="62"/>
    </location>
</feature>
<keyword evidence="3" id="KW-1185">Reference proteome</keyword>
<keyword evidence="1" id="KW-0732">Signal</keyword>
<gene>
    <name evidence="2" type="ORF">SVA_3672</name>
</gene>
<evidence type="ECO:0008006" key="4">
    <source>
        <dbReference type="Google" id="ProtNLM"/>
    </source>
</evidence>